<accession>A0ABR2I6S5</accession>
<evidence type="ECO:0000256" key="1">
    <source>
        <dbReference type="SAM" id="Phobius"/>
    </source>
</evidence>
<dbReference type="EMBL" id="JAPFFF010000020">
    <property type="protein sequence ID" value="KAK8857784.1"/>
    <property type="molecule type" value="Genomic_DNA"/>
</dbReference>
<evidence type="ECO:0000313" key="3">
    <source>
        <dbReference type="Proteomes" id="UP001470230"/>
    </source>
</evidence>
<feature type="transmembrane region" description="Helical" evidence="1">
    <location>
        <begin position="112"/>
        <end position="131"/>
    </location>
</feature>
<gene>
    <name evidence="2" type="ORF">M9Y10_016196</name>
</gene>
<organism evidence="2 3">
    <name type="scientific">Tritrichomonas musculus</name>
    <dbReference type="NCBI Taxonomy" id="1915356"/>
    <lineage>
        <taxon>Eukaryota</taxon>
        <taxon>Metamonada</taxon>
        <taxon>Parabasalia</taxon>
        <taxon>Tritrichomonadida</taxon>
        <taxon>Tritrichomonadidae</taxon>
        <taxon>Tritrichomonas</taxon>
    </lineage>
</organism>
<keyword evidence="3" id="KW-1185">Reference proteome</keyword>
<protein>
    <submittedName>
        <fullName evidence="2">Uncharacterized protein</fullName>
    </submittedName>
</protein>
<keyword evidence="1" id="KW-0812">Transmembrane</keyword>
<comment type="caution">
    <text evidence="2">The sequence shown here is derived from an EMBL/GenBank/DDBJ whole genome shotgun (WGS) entry which is preliminary data.</text>
</comment>
<proteinExistence type="predicted"/>
<evidence type="ECO:0000313" key="2">
    <source>
        <dbReference type="EMBL" id="KAK8857784.1"/>
    </source>
</evidence>
<sequence length="133" mass="15919">MKLMITLIIIKPKVKNSITQLLANKEKNKERRRVVLLQTSLKQNDQNENFFNRLRAEYLSYEDNYSNDRNIYFIPLLLSDINHELFEYSFRDDLQKINKLIFTIQIGESVDFVFTLLFLLPSFLLMASFQFNN</sequence>
<dbReference type="Proteomes" id="UP001470230">
    <property type="component" value="Unassembled WGS sequence"/>
</dbReference>
<keyword evidence="1" id="KW-1133">Transmembrane helix</keyword>
<name>A0ABR2I6S5_9EUKA</name>
<reference evidence="2 3" key="1">
    <citation type="submission" date="2024-04" db="EMBL/GenBank/DDBJ databases">
        <title>Tritrichomonas musculus Genome.</title>
        <authorList>
            <person name="Alves-Ferreira E."/>
            <person name="Grigg M."/>
            <person name="Lorenzi H."/>
            <person name="Galac M."/>
        </authorList>
    </citation>
    <scope>NUCLEOTIDE SEQUENCE [LARGE SCALE GENOMIC DNA]</scope>
    <source>
        <strain evidence="2 3">EAF2021</strain>
    </source>
</reference>
<keyword evidence="1" id="KW-0472">Membrane</keyword>